<gene>
    <name evidence="1" type="ORF">NB231_02468</name>
</gene>
<dbReference type="Proteomes" id="UP000003374">
    <property type="component" value="Unassembled WGS sequence"/>
</dbReference>
<proteinExistence type="predicted"/>
<dbReference type="InterPro" id="IPR045499">
    <property type="entry name" value="DUF6492"/>
</dbReference>
<dbReference type="HOGENOM" id="CLU_1141632_0_0_6"/>
<accession>A4BRM3</accession>
<dbReference type="Pfam" id="PF20102">
    <property type="entry name" value="DUF6492"/>
    <property type="match status" value="1"/>
</dbReference>
<evidence type="ECO:0008006" key="3">
    <source>
        <dbReference type="Google" id="ProtNLM"/>
    </source>
</evidence>
<comment type="caution">
    <text evidence="1">The sequence shown here is derived from an EMBL/GenBank/DDBJ whole genome shotgun (WGS) entry which is preliminary data.</text>
</comment>
<protein>
    <recommendedName>
        <fullName evidence="3">Glycosyltransferase</fullName>
    </recommendedName>
</protein>
<evidence type="ECO:0000313" key="2">
    <source>
        <dbReference type="Proteomes" id="UP000003374"/>
    </source>
</evidence>
<dbReference type="eggNOG" id="ENOG503392S">
    <property type="taxonomic scope" value="Bacteria"/>
</dbReference>
<organism evidence="1 2">
    <name type="scientific">Nitrococcus mobilis Nb-231</name>
    <dbReference type="NCBI Taxonomy" id="314278"/>
    <lineage>
        <taxon>Bacteria</taxon>
        <taxon>Pseudomonadati</taxon>
        <taxon>Pseudomonadota</taxon>
        <taxon>Gammaproteobacteria</taxon>
        <taxon>Chromatiales</taxon>
        <taxon>Ectothiorhodospiraceae</taxon>
        <taxon>Nitrococcus</taxon>
    </lineage>
</organism>
<keyword evidence="2" id="KW-1185">Reference proteome</keyword>
<name>A4BRM3_9GAMM</name>
<dbReference type="STRING" id="314278.NB231_02468"/>
<dbReference type="AlphaFoldDB" id="A4BRM3"/>
<sequence length="243" mass="28536">MTCDIVIRSYWRDFGWLEMCLAAVERFCSGFSQVIVVIPNASEPWLRRRAALPPFVRLELCRDYNDDYLGQQVTKLYADRRSDAGLICHLDSDCIVQKPLTPNDLTSEGRPRIYTRAVADLPRHWPWTRPTAEFLGWMPTHDFMQSPPFTFPRWLYSEIRVWSRREKGVPLSDWVMSRPARGFSEFNVLAAYAHEYHREAFEWLPIGQLADTDRPCQWFWSWGGLDADTRQLIDRILQPVSYG</sequence>
<reference evidence="1 2" key="1">
    <citation type="submission" date="2006-02" db="EMBL/GenBank/DDBJ databases">
        <authorList>
            <person name="Waterbury J."/>
            <person name="Ferriera S."/>
            <person name="Johnson J."/>
            <person name="Kravitz S."/>
            <person name="Halpern A."/>
            <person name="Remington K."/>
            <person name="Beeson K."/>
            <person name="Tran B."/>
            <person name="Rogers Y.-H."/>
            <person name="Friedman R."/>
            <person name="Venter J.C."/>
        </authorList>
    </citation>
    <scope>NUCLEOTIDE SEQUENCE [LARGE SCALE GENOMIC DNA]</scope>
    <source>
        <strain evidence="1 2">Nb-231</strain>
    </source>
</reference>
<evidence type="ECO:0000313" key="1">
    <source>
        <dbReference type="EMBL" id="EAR21594.1"/>
    </source>
</evidence>
<dbReference type="EMBL" id="AAOF01000007">
    <property type="protein sequence ID" value="EAR21594.1"/>
    <property type="molecule type" value="Genomic_DNA"/>
</dbReference>